<gene>
    <name evidence="1" type="ORF">HMPREF9372_1302</name>
</gene>
<comment type="caution">
    <text evidence="1">The sequence shown here is derived from an EMBL/GenBank/DDBJ whole genome shotgun (WGS) entry which is preliminary data.</text>
</comment>
<dbReference type="Proteomes" id="UP000005316">
    <property type="component" value="Unassembled WGS sequence"/>
</dbReference>
<dbReference type="EMBL" id="AFPZ01000036">
    <property type="protein sequence ID" value="EGQ26615.1"/>
    <property type="molecule type" value="Genomic_DNA"/>
</dbReference>
<sequence length="57" mass="6475">MRITTLIQEGIHLIYKTRATPKLIIGQHALLKRLPPTHHKYEKISTDFYNGKAGFGG</sequence>
<reference evidence="1 2" key="1">
    <citation type="submission" date="2011-04" db="EMBL/GenBank/DDBJ databases">
        <authorList>
            <person name="Muzny D."/>
            <person name="Qin X."/>
            <person name="Deng J."/>
            <person name="Jiang H."/>
            <person name="Liu Y."/>
            <person name="Qu J."/>
            <person name="Song X.-Z."/>
            <person name="Zhang L."/>
            <person name="Thornton R."/>
            <person name="Coyle M."/>
            <person name="Francisco L."/>
            <person name="Jackson L."/>
            <person name="Javaid M."/>
            <person name="Korchina V."/>
            <person name="Kovar C."/>
            <person name="Mata R."/>
            <person name="Mathew T."/>
            <person name="Ngo R."/>
            <person name="Nguyen L."/>
            <person name="Nguyen N."/>
            <person name="Okwuonu G."/>
            <person name="Ongeri F."/>
            <person name="Pham C."/>
            <person name="Simmons D."/>
            <person name="Wilczek-Boney K."/>
            <person name="Hale W."/>
            <person name="Jakkamsetti A."/>
            <person name="Pham P."/>
            <person name="Ruth R."/>
            <person name="San Lucas F."/>
            <person name="Warren J."/>
            <person name="Zhang J."/>
            <person name="Zhao Z."/>
            <person name="Zhou C."/>
            <person name="Zhu D."/>
            <person name="Lee S."/>
            <person name="Bess C."/>
            <person name="Blankenburg K."/>
            <person name="Forbes L."/>
            <person name="Fu Q."/>
            <person name="Gubbala S."/>
            <person name="Hirani K."/>
            <person name="Jayaseelan J.C."/>
            <person name="Lara F."/>
            <person name="Munidasa M."/>
            <person name="Palculict T."/>
            <person name="Patil S."/>
            <person name="Pu L.-L."/>
            <person name="Saada N."/>
            <person name="Tang L."/>
            <person name="Weissenberger G."/>
            <person name="Zhu Y."/>
            <person name="Hemphill L."/>
            <person name="Shang Y."/>
            <person name="Youmans B."/>
            <person name="Ayvaz T."/>
            <person name="Ross M."/>
            <person name="Santibanez J."/>
            <person name="Aqrawi P."/>
            <person name="Gross S."/>
            <person name="Joshi V."/>
            <person name="Fowler G."/>
            <person name="Nazareth L."/>
            <person name="Reid J."/>
            <person name="Worley K."/>
            <person name="Petrosino J."/>
            <person name="Highlander S."/>
            <person name="Gibbs R."/>
        </authorList>
    </citation>
    <scope>NUCLEOTIDE SEQUENCE [LARGE SCALE GENOMIC DNA]</scope>
    <source>
        <strain evidence="1 2">2681</strain>
    </source>
</reference>
<dbReference type="AlphaFoldDB" id="F9DR72"/>
<evidence type="ECO:0000313" key="1">
    <source>
        <dbReference type="EMBL" id="EGQ26615.1"/>
    </source>
</evidence>
<proteinExistence type="predicted"/>
<name>F9DR72_9BACL</name>
<dbReference type="HOGENOM" id="CLU_2994440_0_0_9"/>
<protein>
    <submittedName>
        <fullName evidence="1">Uncharacterized protein</fullName>
    </submittedName>
</protein>
<evidence type="ECO:0000313" key="2">
    <source>
        <dbReference type="Proteomes" id="UP000005316"/>
    </source>
</evidence>
<accession>F9DR72</accession>
<organism evidence="1 2">
    <name type="scientific">Sporosarcina newyorkensis 2681</name>
    <dbReference type="NCBI Taxonomy" id="1027292"/>
    <lineage>
        <taxon>Bacteria</taxon>
        <taxon>Bacillati</taxon>
        <taxon>Bacillota</taxon>
        <taxon>Bacilli</taxon>
        <taxon>Bacillales</taxon>
        <taxon>Caryophanaceae</taxon>
        <taxon>Sporosarcina</taxon>
    </lineage>
</organism>